<sequence length="230" mass="24732">MKRKIIKIDADACIGCGLCAEACHEGAIGMVDGKAKLLRDDYCDGLGDCLPVCPTGAITFEEREAAAYDEQMVLKNKRNAAPLACGCPGSQARKIEREAQPAQPVQAAASQLNQWPVQIKLVPATAPYFENASLLVAADCTAYAYANFHIDFIKNKITLIGCPKLDEGDYSEKLTAILSQNDIKSVTVVRMEVPCCGGIEHAVKTALKNSGKMIPWQVVTISTAGEILEK</sequence>
<dbReference type="PANTHER" id="PTHR42895">
    <property type="entry name" value="IRON-SULFUR CLUSTER-BINDING PROTEIN-RELATED"/>
    <property type="match status" value="1"/>
</dbReference>
<dbReference type="Pfam" id="PF14697">
    <property type="entry name" value="Fer4_21"/>
    <property type="match status" value="1"/>
</dbReference>
<dbReference type="AlphaFoldDB" id="A0A9D1LVK1"/>
<evidence type="ECO:0000313" key="2">
    <source>
        <dbReference type="EMBL" id="HIU48762.1"/>
    </source>
</evidence>
<feature type="domain" description="4Fe-4S ferredoxin-type" evidence="1">
    <location>
        <begin position="4"/>
        <end position="33"/>
    </location>
</feature>
<gene>
    <name evidence="2" type="ORF">IAB04_05315</name>
</gene>
<protein>
    <submittedName>
        <fullName evidence="2">4Fe-4S binding protein</fullName>
    </submittedName>
</protein>
<dbReference type="InterPro" id="IPR052911">
    <property type="entry name" value="Corrinoid_activation_enz"/>
</dbReference>
<dbReference type="SUPFAM" id="SSF54862">
    <property type="entry name" value="4Fe-4S ferredoxins"/>
    <property type="match status" value="1"/>
</dbReference>
<dbReference type="InterPro" id="IPR017896">
    <property type="entry name" value="4Fe4S_Fe-S-bd"/>
</dbReference>
<reference evidence="2" key="2">
    <citation type="journal article" date="2021" name="PeerJ">
        <title>Extensive microbial diversity within the chicken gut microbiome revealed by metagenomics and culture.</title>
        <authorList>
            <person name="Gilroy R."/>
            <person name="Ravi A."/>
            <person name="Getino M."/>
            <person name="Pursley I."/>
            <person name="Horton D.L."/>
            <person name="Alikhan N.F."/>
            <person name="Baker D."/>
            <person name="Gharbi K."/>
            <person name="Hall N."/>
            <person name="Watson M."/>
            <person name="Adriaenssens E.M."/>
            <person name="Foster-Nyarko E."/>
            <person name="Jarju S."/>
            <person name="Secka A."/>
            <person name="Antonio M."/>
            <person name="Oren A."/>
            <person name="Chaudhuri R.R."/>
            <person name="La Ragione R."/>
            <person name="Hildebrand F."/>
            <person name="Pallen M.J."/>
        </authorList>
    </citation>
    <scope>NUCLEOTIDE SEQUENCE</scope>
    <source>
        <strain evidence="2">ChiSjej4B22-9803</strain>
    </source>
</reference>
<dbReference type="EMBL" id="DVND01000139">
    <property type="protein sequence ID" value="HIU48762.1"/>
    <property type="molecule type" value="Genomic_DNA"/>
</dbReference>
<organism evidence="2 3">
    <name type="scientific">Candidatus Avimonoglobus intestinipullorum</name>
    <dbReference type="NCBI Taxonomy" id="2840699"/>
    <lineage>
        <taxon>Bacteria</taxon>
        <taxon>Bacillati</taxon>
        <taxon>Bacillota</taxon>
        <taxon>Clostridia</taxon>
        <taxon>Eubacteriales</taxon>
        <taxon>Candidatus Avimonoglobus</taxon>
    </lineage>
</organism>
<dbReference type="Gene3D" id="3.30.70.20">
    <property type="match status" value="1"/>
</dbReference>
<name>A0A9D1LVK1_9FIRM</name>
<proteinExistence type="predicted"/>
<accession>A0A9D1LVK1</accession>
<dbReference type="Proteomes" id="UP000824111">
    <property type="component" value="Unassembled WGS sequence"/>
</dbReference>
<dbReference type="PANTHER" id="PTHR42895:SF1">
    <property type="entry name" value="IRON-SULFUR CLUSTER PROTEIN"/>
    <property type="match status" value="1"/>
</dbReference>
<dbReference type="PROSITE" id="PS51379">
    <property type="entry name" value="4FE4S_FER_2"/>
    <property type="match status" value="2"/>
</dbReference>
<comment type="caution">
    <text evidence="2">The sequence shown here is derived from an EMBL/GenBank/DDBJ whole genome shotgun (WGS) entry which is preliminary data.</text>
</comment>
<evidence type="ECO:0000313" key="3">
    <source>
        <dbReference type="Proteomes" id="UP000824111"/>
    </source>
</evidence>
<feature type="domain" description="4Fe-4S ferredoxin-type" evidence="1">
    <location>
        <begin position="34"/>
        <end position="63"/>
    </location>
</feature>
<reference evidence="2" key="1">
    <citation type="submission" date="2020-10" db="EMBL/GenBank/DDBJ databases">
        <authorList>
            <person name="Gilroy R."/>
        </authorList>
    </citation>
    <scope>NUCLEOTIDE SEQUENCE</scope>
    <source>
        <strain evidence="2">ChiSjej4B22-9803</strain>
    </source>
</reference>
<evidence type="ECO:0000259" key="1">
    <source>
        <dbReference type="PROSITE" id="PS51379"/>
    </source>
</evidence>